<dbReference type="AlphaFoldDB" id="A0A6A5USZ2"/>
<dbReference type="EMBL" id="ML976726">
    <property type="protein sequence ID" value="KAF1967955.1"/>
    <property type="molecule type" value="Genomic_DNA"/>
</dbReference>
<dbReference type="PANTHER" id="PTHR40633:SF1">
    <property type="entry name" value="GPI ANCHORED SERINE-THREONINE RICH PROTEIN (AFU_ORTHOLOGUE AFUA_1G03630)"/>
    <property type="match status" value="1"/>
</dbReference>
<evidence type="ECO:0000313" key="5">
    <source>
        <dbReference type="Proteomes" id="UP000800036"/>
    </source>
</evidence>
<dbReference type="Proteomes" id="UP000800036">
    <property type="component" value="Unassembled WGS sequence"/>
</dbReference>
<dbReference type="InterPro" id="IPR018466">
    <property type="entry name" value="Kre9/Knh1-like_N"/>
</dbReference>
<accession>A0A6A5USZ2</accession>
<organism evidence="4 5">
    <name type="scientific">Bimuria novae-zelandiae CBS 107.79</name>
    <dbReference type="NCBI Taxonomy" id="1447943"/>
    <lineage>
        <taxon>Eukaryota</taxon>
        <taxon>Fungi</taxon>
        <taxon>Dikarya</taxon>
        <taxon>Ascomycota</taxon>
        <taxon>Pezizomycotina</taxon>
        <taxon>Dothideomycetes</taxon>
        <taxon>Pleosporomycetidae</taxon>
        <taxon>Pleosporales</taxon>
        <taxon>Massarineae</taxon>
        <taxon>Didymosphaeriaceae</taxon>
        <taxon>Bimuria</taxon>
    </lineage>
</organism>
<proteinExistence type="predicted"/>
<feature type="domain" description="Yeast cell wall synthesis Kre9/Knh1-like N-terminal" evidence="3">
    <location>
        <begin position="36"/>
        <end position="121"/>
    </location>
</feature>
<protein>
    <recommendedName>
        <fullName evidence="3">Yeast cell wall synthesis Kre9/Knh1-like N-terminal domain-containing protein</fullName>
    </recommendedName>
</protein>
<evidence type="ECO:0000313" key="4">
    <source>
        <dbReference type="EMBL" id="KAF1967955.1"/>
    </source>
</evidence>
<keyword evidence="5" id="KW-1185">Reference proteome</keyword>
<gene>
    <name evidence="4" type="ORF">BU23DRAFT_558943</name>
</gene>
<sequence length="254" mass="25524">MFTKYSLVAFLAGLAAAYHRPVGNPTGNAITAPLIEVVPAGKPYTITWTADSPNKVSLILLKGPSTNAVFNQIIVEGIDNTGSYTWTPPTTLEATKGPGGYGIQLIDDVDGHYQYSTQFGISNNAPVVPASSSVAATSAAHVSSAAPSAAYPVETPSASSSAYEVPAQSTSCTTTTTVYAPAPPVPTGASSGAPPASVIYPTGPVTVPQSLKTSATGSYIIPTATPPSEFQGAASGFKAGLGLAGAIAAFVAML</sequence>
<evidence type="ECO:0000256" key="1">
    <source>
        <dbReference type="ARBA" id="ARBA00022729"/>
    </source>
</evidence>
<dbReference type="PANTHER" id="PTHR40633">
    <property type="entry name" value="MATRIX PROTEIN, PUTATIVE (AFU_ORTHOLOGUE AFUA_8G05410)-RELATED"/>
    <property type="match status" value="1"/>
</dbReference>
<dbReference type="OrthoDB" id="4094614at2759"/>
<keyword evidence="1 2" id="KW-0732">Signal</keyword>
<evidence type="ECO:0000259" key="3">
    <source>
        <dbReference type="Pfam" id="PF10342"/>
    </source>
</evidence>
<name>A0A6A5USZ2_9PLEO</name>
<reference evidence="4" key="1">
    <citation type="journal article" date="2020" name="Stud. Mycol.">
        <title>101 Dothideomycetes genomes: a test case for predicting lifestyles and emergence of pathogens.</title>
        <authorList>
            <person name="Haridas S."/>
            <person name="Albert R."/>
            <person name="Binder M."/>
            <person name="Bloem J."/>
            <person name="Labutti K."/>
            <person name="Salamov A."/>
            <person name="Andreopoulos B."/>
            <person name="Baker S."/>
            <person name="Barry K."/>
            <person name="Bills G."/>
            <person name="Bluhm B."/>
            <person name="Cannon C."/>
            <person name="Castanera R."/>
            <person name="Culley D."/>
            <person name="Daum C."/>
            <person name="Ezra D."/>
            <person name="Gonzalez J."/>
            <person name="Henrissat B."/>
            <person name="Kuo A."/>
            <person name="Liang C."/>
            <person name="Lipzen A."/>
            <person name="Lutzoni F."/>
            <person name="Magnuson J."/>
            <person name="Mondo S."/>
            <person name="Nolan M."/>
            <person name="Ohm R."/>
            <person name="Pangilinan J."/>
            <person name="Park H.-J."/>
            <person name="Ramirez L."/>
            <person name="Alfaro M."/>
            <person name="Sun H."/>
            <person name="Tritt A."/>
            <person name="Yoshinaga Y."/>
            <person name="Zwiers L.-H."/>
            <person name="Turgeon B."/>
            <person name="Goodwin S."/>
            <person name="Spatafora J."/>
            <person name="Crous P."/>
            <person name="Grigoriev I."/>
        </authorList>
    </citation>
    <scope>NUCLEOTIDE SEQUENCE</scope>
    <source>
        <strain evidence="4">CBS 107.79</strain>
    </source>
</reference>
<dbReference type="Pfam" id="PF10342">
    <property type="entry name" value="Kre9_KNH"/>
    <property type="match status" value="1"/>
</dbReference>
<evidence type="ECO:0000256" key="2">
    <source>
        <dbReference type="SAM" id="SignalP"/>
    </source>
</evidence>
<feature type="chain" id="PRO_5025625016" description="Yeast cell wall synthesis Kre9/Knh1-like N-terminal domain-containing protein" evidence="2">
    <location>
        <begin position="18"/>
        <end position="254"/>
    </location>
</feature>
<dbReference type="InterPro" id="IPR052982">
    <property type="entry name" value="SRP1/TIP1-like"/>
</dbReference>
<feature type="signal peptide" evidence="2">
    <location>
        <begin position="1"/>
        <end position="17"/>
    </location>
</feature>